<keyword evidence="2" id="KW-1185">Reference proteome</keyword>
<protein>
    <submittedName>
        <fullName evidence="1">Uncharacterized protein</fullName>
    </submittedName>
</protein>
<organism evidence="1 2">
    <name type="scientific">Durusdinium trenchii</name>
    <dbReference type="NCBI Taxonomy" id="1381693"/>
    <lineage>
        <taxon>Eukaryota</taxon>
        <taxon>Sar</taxon>
        <taxon>Alveolata</taxon>
        <taxon>Dinophyceae</taxon>
        <taxon>Suessiales</taxon>
        <taxon>Symbiodiniaceae</taxon>
        <taxon>Durusdinium</taxon>
    </lineage>
</organism>
<gene>
    <name evidence="1" type="ORF">CCMP2556_LOCUS39798</name>
</gene>
<dbReference type="Proteomes" id="UP001642484">
    <property type="component" value="Unassembled WGS sequence"/>
</dbReference>
<reference evidence="1 2" key="1">
    <citation type="submission" date="2024-02" db="EMBL/GenBank/DDBJ databases">
        <authorList>
            <person name="Chen Y."/>
            <person name="Shah S."/>
            <person name="Dougan E. K."/>
            <person name="Thang M."/>
            <person name="Chan C."/>
        </authorList>
    </citation>
    <scope>NUCLEOTIDE SEQUENCE [LARGE SCALE GENOMIC DNA]</scope>
</reference>
<proteinExistence type="predicted"/>
<evidence type="ECO:0000313" key="2">
    <source>
        <dbReference type="Proteomes" id="UP001642484"/>
    </source>
</evidence>
<comment type="caution">
    <text evidence="1">The sequence shown here is derived from an EMBL/GenBank/DDBJ whole genome shotgun (WGS) entry which is preliminary data.</text>
</comment>
<sequence length="121" mass="13519">MAKAGAFSAGTVPTCCRVGLESLVLASAGSLELEVLLEFFSEFCAVWSFPDLCHEGIDFLARLSLMVYEAGYRMTLGDSQAGRMLAISYFLQYLQWGYRQETTGRREVLDFAQQTLTHAWT</sequence>
<evidence type="ECO:0000313" key="1">
    <source>
        <dbReference type="EMBL" id="CAK9081319.1"/>
    </source>
</evidence>
<name>A0ABP0Q2A5_9DINO</name>
<accession>A0ABP0Q2A5</accession>
<dbReference type="EMBL" id="CAXAMN010023829">
    <property type="protein sequence ID" value="CAK9081319.1"/>
    <property type="molecule type" value="Genomic_DNA"/>
</dbReference>